<feature type="transmembrane region" description="Helical" evidence="7">
    <location>
        <begin position="101"/>
        <end position="123"/>
    </location>
</feature>
<keyword evidence="9" id="KW-1185">Reference proteome</keyword>
<reference evidence="8 9" key="1">
    <citation type="journal article" date="2024" name="Nat. Commun.">
        <title>Phylogenomics reveals the evolutionary origins of lichenization in chlorophyte algae.</title>
        <authorList>
            <person name="Puginier C."/>
            <person name="Libourel C."/>
            <person name="Otte J."/>
            <person name="Skaloud P."/>
            <person name="Haon M."/>
            <person name="Grisel S."/>
            <person name="Petersen M."/>
            <person name="Berrin J.G."/>
            <person name="Delaux P.M."/>
            <person name="Dal Grande F."/>
            <person name="Keller J."/>
        </authorList>
    </citation>
    <scope>NUCLEOTIDE SEQUENCE [LARGE SCALE GENOMIC DNA]</scope>
    <source>
        <strain evidence="8 9">SAG 2036</strain>
    </source>
</reference>
<sequence length="205" mass="20651">MPALVQTLLQAGHRREPGLSAPACLRKSTVVYASLGGGAQPSGIRASGFGRHRKRTTKSSSNRPKATSGRPSVPSSPGGGGKILRPTGESDGGGSGENNGFPLAVVTAIFAVLLLVGGGMGYVKKGSKNSLAASIVLAASYLLAARLMLRPASAVTGIRLGTGVSAVLGGYMANGYLKTRKLFPQGVVGGLSLTLALAYISQGAF</sequence>
<evidence type="ECO:0000256" key="4">
    <source>
        <dbReference type="ARBA" id="ARBA00022989"/>
    </source>
</evidence>
<dbReference type="PANTHER" id="PTHR12668:SF43">
    <property type="entry name" value="TRANSMEMBRANE PROTEIN 14 HOMOLOG"/>
    <property type="match status" value="1"/>
</dbReference>
<feature type="transmembrane region" description="Helical" evidence="7">
    <location>
        <begin position="155"/>
        <end position="173"/>
    </location>
</feature>
<dbReference type="EMBL" id="JALJOQ010000001">
    <property type="protein sequence ID" value="KAK9814914.1"/>
    <property type="molecule type" value="Genomic_DNA"/>
</dbReference>
<evidence type="ECO:0000256" key="7">
    <source>
        <dbReference type="SAM" id="Phobius"/>
    </source>
</evidence>
<evidence type="ECO:0000256" key="5">
    <source>
        <dbReference type="ARBA" id="ARBA00023136"/>
    </source>
</evidence>
<comment type="subcellular location">
    <subcellularLocation>
        <location evidence="1">Membrane</location>
    </subcellularLocation>
</comment>
<dbReference type="Gene3D" id="1.10.10.1740">
    <property type="entry name" value="Transmembrane protein 14-like"/>
    <property type="match status" value="1"/>
</dbReference>
<keyword evidence="3 7" id="KW-0812">Transmembrane</keyword>
<dbReference type="GO" id="GO:0016020">
    <property type="term" value="C:membrane"/>
    <property type="evidence" value="ECO:0007669"/>
    <property type="project" value="UniProtKB-SubCell"/>
</dbReference>
<proteinExistence type="inferred from homology"/>
<evidence type="ECO:0000256" key="1">
    <source>
        <dbReference type="ARBA" id="ARBA00004370"/>
    </source>
</evidence>
<evidence type="ECO:0000256" key="3">
    <source>
        <dbReference type="ARBA" id="ARBA00022692"/>
    </source>
</evidence>
<feature type="region of interest" description="Disordered" evidence="6">
    <location>
        <begin position="43"/>
        <end position="96"/>
    </location>
</feature>
<dbReference type="Pfam" id="PF03647">
    <property type="entry name" value="Tmemb_14"/>
    <property type="match status" value="1"/>
</dbReference>
<dbReference type="PANTHER" id="PTHR12668">
    <property type="entry name" value="TRANSMEMBRANE PROTEIN 14, 15"/>
    <property type="match status" value="1"/>
</dbReference>
<evidence type="ECO:0000313" key="9">
    <source>
        <dbReference type="Proteomes" id="UP001465755"/>
    </source>
</evidence>
<feature type="transmembrane region" description="Helical" evidence="7">
    <location>
        <begin position="182"/>
        <end position="200"/>
    </location>
</feature>
<keyword evidence="4 7" id="KW-1133">Transmembrane helix</keyword>
<comment type="caution">
    <text evidence="8">The sequence shown here is derived from an EMBL/GenBank/DDBJ whole genome shotgun (WGS) entry which is preliminary data.</text>
</comment>
<evidence type="ECO:0000256" key="2">
    <source>
        <dbReference type="ARBA" id="ARBA00007590"/>
    </source>
</evidence>
<evidence type="ECO:0000313" key="8">
    <source>
        <dbReference type="EMBL" id="KAK9814914.1"/>
    </source>
</evidence>
<dbReference type="InterPro" id="IPR044890">
    <property type="entry name" value="TMEM14_sf"/>
</dbReference>
<dbReference type="AlphaFoldDB" id="A0AAW1PZ93"/>
<evidence type="ECO:0000256" key="6">
    <source>
        <dbReference type="SAM" id="MobiDB-lite"/>
    </source>
</evidence>
<accession>A0AAW1PZ93</accession>
<name>A0AAW1PZ93_9CHLO</name>
<gene>
    <name evidence="8" type="ORF">WJX73_001843</name>
</gene>
<feature type="transmembrane region" description="Helical" evidence="7">
    <location>
        <begin position="130"/>
        <end position="149"/>
    </location>
</feature>
<dbReference type="Proteomes" id="UP001465755">
    <property type="component" value="Unassembled WGS sequence"/>
</dbReference>
<dbReference type="InterPro" id="IPR005349">
    <property type="entry name" value="TMEM14"/>
</dbReference>
<protein>
    <submittedName>
        <fullName evidence="8">Uncharacterized protein</fullName>
    </submittedName>
</protein>
<comment type="similarity">
    <text evidence="2">Belongs to the TMEM14 family.</text>
</comment>
<keyword evidence="5 7" id="KW-0472">Membrane</keyword>
<organism evidence="8 9">
    <name type="scientific">Symbiochloris irregularis</name>
    <dbReference type="NCBI Taxonomy" id="706552"/>
    <lineage>
        <taxon>Eukaryota</taxon>
        <taxon>Viridiplantae</taxon>
        <taxon>Chlorophyta</taxon>
        <taxon>core chlorophytes</taxon>
        <taxon>Trebouxiophyceae</taxon>
        <taxon>Trebouxiales</taxon>
        <taxon>Trebouxiaceae</taxon>
        <taxon>Symbiochloris</taxon>
    </lineage>
</organism>